<sequence length="279" mass="31292">MASPCELLIETPNQLLANRLLQEVVLQTKRIEQKYSRYIVGNLVHQINNSHGKWVEIDQETHRLLAFGQTCFELSDGMFDLTSGVLRKIWDFTGKGKFPPSEQVNEVLQYIGWQNVQFTQQQIRLPRGFELDFGGIGKEYAVDAAAKLCMQLAPDTSVLVNFGGDIQVTQPRQHEAYWQVGIERPHAKDNSAKSALVKIASGGLATSGDTRRFIVHNGVRYSHILSPKTGYPVSGAPRSVTVATDFCIQSGMLATMALLQGTEAEHFLQAQQQKHWCYW</sequence>
<accession>A0ABU9SXW3</accession>
<keyword evidence="8" id="KW-0274">FAD</keyword>
<dbReference type="RefSeq" id="WP_052081567.1">
    <property type="nucleotide sequence ID" value="NZ_JBBMQS010000009.1"/>
</dbReference>
<keyword evidence="6 12" id="KW-0808">Transferase</keyword>
<dbReference type="GO" id="GO:0016740">
    <property type="term" value="F:transferase activity"/>
    <property type="evidence" value="ECO:0007669"/>
    <property type="project" value="UniProtKB-KW"/>
</dbReference>
<evidence type="ECO:0000256" key="5">
    <source>
        <dbReference type="ARBA" id="ARBA00022630"/>
    </source>
</evidence>
<evidence type="ECO:0000256" key="11">
    <source>
        <dbReference type="ARBA" id="ARBA00048540"/>
    </source>
</evidence>
<evidence type="ECO:0000256" key="1">
    <source>
        <dbReference type="ARBA" id="ARBA00001946"/>
    </source>
</evidence>
<keyword evidence="9" id="KW-0460">Magnesium</keyword>
<proteinExistence type="inferred from homology"/>
<evidence type="ECO:0000256" key="9">
    <source>
        <dbReference type="ARBA" id="ARBA00022842"/>
    </source>
</evidence>
<dbReference type="EC" id="2.7.1.180" evidence="3"/>
<dbReference type="SUPFAM" id="SSF143631">
    <property type="entry name" value="ApbE-like"/>
    <property type="match status" value="1"/>
</dbReference>
<evidence type="ECO:0000256" key="10">
    <source>
        <dbReference type="ARBA" id="ARBA00031306"/>
    </source>
</evidence>
<dbReference type="Pfam" id="PF02424">
    <property type="entry name" value="ApbE"/>
    <property type="match status" value="1"/>
</dbReference>
<dbReference type="InterPro" id="IPR024932">
    <property type="entry name" value="ApbE"/>
</dbReference>
<evidence type="ECO:0000313" key="12">
    <source>
        <dbReference type="EMBL" id="MEM5498715.1"/>
    </source>
</evidence>
<evidence type="ECO:0000256" key="2">
    <source>
        <dbReference type="ARBA" id="ARBA00008282"/>
    </source>
</evidence>
<comment type="similarity">
    <text evidence="2">Belongs to the ApbE family.</text>
</comment>
<protein>
    <recommendedName>
        <fullName evidence="4">FAD:protein FMN transferase</fullName>
        <ecNumber evidence="3">2.7.1.180</ecNumber>
    </recommendedName>
    <alternativeName>
        <fullName evidence="10">Flavin transferase</fullName>
    </alternativeName>
</protein>
<dbReference type="PANTHER" id="PTHR30040">
    <property type="entry name" value="THIAMINE BIOSYNTHESIS LIPOPROTEIN APBE"/>
    <property type="match status" value="1"/>
</dbReference>
<keyword evidence="5" id="KW-0285">Flavoprotein</keyword>
<reference evidence="12 13" key="1">
    <citation type="submission" date="2024-03" db="EMBL/GenBank/DDBJ databases">
        <title>Community enrichment and isolation of bacterial strains for fucoidan degradation.</title>
        <authorList>
            <person name="Sichert A."/>
        </authorList>
    </citation>
    <scope>NUCLEOTIDE SEQUENCE [LARGE SCALE GENOMIC DNA]</scope>
    <source>
        <strain evidence="12 13">AS12</strain>
    </source>
</reference>
<dbReference type="EMBL" id="JBBMQS010000009">
    <property type="protein sequence ID" value="MEM5498715.1"/>
    <property type="molecule type" value="Genomic_DNA"/>
</dbReference>
<organism evidence="12 13">
    <name type="scientific">Paraglaciecola mesophila</name>
    <dbReference type="NCBI Taxonomy" id="197222"/>
    <lineage>
        <taxon>Bacteria</taxon>
        <taxon>Pseudomonadati</taxon>
        <taxon>Pseudomonadota</taxon>
        <taxon>Gammaproteobacteria</taxon>
        <taxon>Alteromonadales</taxon>
        <taxon>Alteromonadaceae</taxon>
        <taxon>Paraglaciecola</taxon>
    </lineage>
</organism>
<dbReference type="PIRSF" id="PIRSF006268">
    <property type="entry name" value="ApbE"/>
    <property type="match status" value="1"/>
</dbReference>
<comment type="caution">
    <text evidence="12">The sequence shown here is derived from an EMBL/GenBank/DDBJ whole genome shotgun (WGS) entry which is preliminary data.</text>
</comment>
<evidence type="ECO:0000256" key="3">
    <source>
        <dbReference type="ARBA" id="ARBA00011955"/>
    </source>
</evidence>
<dbReference type="Proteomes" id="UP001461163">
    <property type="component" value="Unassembled WGS sequence"/>
</dbReference>
<gene>
    <name evidence="12" type="ORF">WNY77_15005</name>
</gene>
<dbReference type="Gene3D" id="3.10.520.10">
    <property type="entry name" value="ApbE-like domains"/>
    <property type="match status" value="1"/>
</dbReference>
<evidence type="ECO:0000256" key="8">
    <source>
        <dbReference type="ARBA" id="ARBA00022827"/>
    </source>
</evidence>
<evidence type="ECO:0000256" key="7">
    <source>
        <dbReference type="ARBA" id="ARBA00022723"/>
    </source>
</evidence>
<name>A0ABU9SXW3_9ALTE</name>
<keyword evidence="7" id="KW-0479">Metal-binding</keyword>
<dbReference type="InterPro" id="IPR003374">
    <property type="entry name" value="ApbE-like_sf"/>
</dbReference>
<keyword evidence="13" id="KW-1185">Reference proteome</keyword>
<evidence type="ECO:0000256" key="4">
    <source>
        <dbReference type="ARBA" id="ARBA00016337"/>
    </source>
</evidence>
<comment type="catalytic activity">
    <reaction evidence="11">
        <text>L-threonyl-[protein] + FAD = FMN-L-threonyl-[protein] + AMP + H(+)</text>
        <dbReference type="Rhea" id="RHEA:36847"/>
        <dbReference type="Rhea" id="RHEA-COMP:11060"/>
        <dbReference type="Rhea" id="RHEA-COMP:11061"/>
        <dbReference type="ChEBI" id="CHEBI:15378"/>
        <dbReference type="ChEBI" id="CHEBI:30013"/>
        <dbReference type="ChEBI" id="CHEBI:57692"/>
        <dbReference type="ChEBI" id="CHEBI:74257"/>
        <dbReference type="ChEBI" id="CHEBI:456215"/>
        <dbReference type="EC" id="2.7.1.180"/>
    </reaction>
</comment>
<evidence type="ECO:0000313" key="13">
    <source>
        <dbReference type="Proteomes" id="UP001461163"/>
    </source>
</evidence>
<evidence type="ECO:0000256" key="6">
    <source>
        <dbReference type="ARBA" id="ARBA00022679"/>
    </source>
</evidence>
<comment type="cofactor">
    <cofactor evidence="1">
        <name>Mg(2+)</name>
        <dbReference type="ChEBI" id="CHEBI:18420"/>
    </cofactor>
</comment>
<dbReference type="PANTHER" id="PTHR30040:SF2">
    <property type="entry name" value="FAD:PROTEIN FMN TRANSFERASE"/>
    <property type="match status" value="1"/>
</dbReference>